<accession>A0A9W6SKC5</accession>
<keyword evidence="4" id="KW-1185">Reference proteome</keyword>
<sequence>MPGNRAAGDAGTVALHSGTDVAPEGASVPFPSPFREPVVTLSPPPADPPGTGSAGRRAGSWRAYAVAAAIAAAAVLLTAVLAPARAPEDPTAFSFPCQRWSTELRIPFLQGAVTVHHDDTDPGNRHTCSADFPAGGRVALVLSAFPAPEDATEALRAEARAACETDHNQLVRALADGVGCREGGNETGVVYDRPERVFFARAFGHKLAVIVLTGPQSEYFDAYSESTELPLTDLLLGEAARAAALAETLAG</sequence>
<protein>
    <submittedName>
        <fullName evidence="3">Uncharacterized protein</fullName>
    </submittedName>
</protein>
<evidence type="ECO:0000256" key="2">
    <source>
        <dbReference type="SAM" id="Phobius"/>
    </source>
</evidence>
<evidence type="ECO:0000313" key="3">
    <source>
        <dbReference type="EMBL" id="GLZ77244.1"/>
    </source>
</evidence>
<reference evidence="3" key="1">
    <citation type="submission" date="2023-03" db="EMBL/GenBank/DDBJ databases">
        <title>Actinorhabdospora filicis NBRC 111898.</title>
        <authorList>
            <person name="Ichikawa N."/>
            <person name="Sato H."/>
            <person name="Tonouchi N."/>
        </authorList>
    </citation>
    <scope>NUCLEOTIDE SEQUENCE</scope>
    <source>
        <strain evidence="3">NBRC 111898</strain>
    </source>
</reference>
<dbReference type="AlphaFoldDB" id="A0A9W6SKC5"/>
<feature type="region of interest" description="Disordered" evidence="1">
    <location>
        <begin position="1"/>
        <end position="57"/>
    </location>
</feature>
<proteinExistence type="predicted"/>
<evidence type="ECO:0000313" key="4">
    <source>
        <dbReference type="Proteomes" id="UP001165079"/>
    </source>
</evidence>
<dbReference type="Proteomes" id="UP001165079">
    <property type="component" value="Unassembled WGS sequence"/>
</dbReference>
<gene>
    <name evidence="3" type="ORF">Afil01_20510</name>
</gene>
<keyword evidence="2" id="KW-0472">Membrane</keyword>
<dbReference type="RefSeq" id="WP_285662373.1">
    <property type="nucleotide sequence ID" value="NZ_BSTX01000001.1"/>
</dbReference>
<name>A0A9W6SKC5_9ACTN</name>
<comment type="caution">
    <text evidence="3">The sequence shown here is derived from an EMBL/GenBank/DDBJ whole genome shotgun (WGS) entry which is preliminary data.</text>
</comment>
<keyword evidence="2" id="KW-0812">Transmembrane</keyword>
<dbReference type="EMBL" id="BSTX01000001">
    <property type="protein sequence ID" value="GLZ77244.1"/>
    <property type="molecule type" value="Genomic_DNA"/>
</dbReference>
<keyword evidence="2" id="KW-1133">Transmembrane helix</keyword>
<feature type="transmembrane region" description="Helical" evidence="2">
    <location>
        <begin position="63"/>
        <end position="84"/>
    </location>
</feature>
<organism evidence="3 4">
    <name type="scientific">Actinorhabdospora filicis</name>
    <dbReference type="NCBI Taxonomy" id="1785913"/>
    <lineage>
        <taxon>Bacteria</taxon>
        <taxon>Bacillati</taxon>
        <taxon>Actinomycetota</taxon>
        <taxon>Actinomycetes</taxon>
        <taxon>Micromonosporales</taxon>
        <taxon>Micromonosporaceae</taxon>
        <taxon>Actinorhabdospora</taxon>
    </lineage>
</organism>
<evidence type="ECO:0000256" key="1">
    <source>
        <dbReference type="SAM" id="MobiDB-lite"/>
    </source>
</evidence>